<evidence type="ECO:0000256" key="1">
    <source>
        <dbReference type="SAM" id="MobiDB-lite"/>
    </source>
</evidence>
<dbReference type="Proteomes" id="UP001249851">
    <property type="component" value="Unassembled WGS sequence"/>
</dbReference>
<feature type="compositionally biased region" description="Polar residues" evidence="1">
    <location>
        <begin position="1"/>
        <end position="20"/>
    </location>
</feature>
<feature type="compositionally biased region" description="Basic and acidic residues" evidence="1">
    <location>
        <begin position="185"/>
        <end position="197"/>
    </location>
</feature>
<proteinExistence type="predicted"/>
<protein>
    <submittedName>
        <fullName evidence="2">Uncharacterized protein</fullName>
    </submittedName>
</protein>
<evidence type="ECO:0000313" key="3">
    <source>
        <dbReference type="Proteomes" id="UP001249851"/>
    </source>
</evidence>
<reference evidence="2" key="2">
    <citation type="journal article" date="2023" name="Science">
        <title>Genomic signatures of disease resistance in endangered staghorn corals.</title>
        <authorList>
            <person name="Vollmer S.V."/>
            <person name="Selwyn J.D."/>
            <person name="Despard B.A."/>
            <person name="Roesel C.L."/>
        </authorList>
    </citation>
    <scope>NUCLEOTIDE SEQUENCE</scope>
    <source>
        <strain evidence="2">K2</strain>
    </source>
</reference>
<dbReference type="AlphaFoldDB" id="A0AAD9UV11"/>
<dbReference type="EMBL" id="JARQWQ010000107">
    <property type="protein sequence ID" value="KAK2550697.1"/>
    <property type="molecule type" value="Genomic_DNA"/>
</dbReference>
<name>A0AAD9UV11_ACRCE</name>
<feature type="region of interest" description="Disordered" evidence="1">
    <location>
        <begin position="115"/>
        <end position="197"/>
    </location>
</feature>
<reference evidence="2" key="1">
    <citation type="journal article" date="2023" name="G3 (Bethesda)">
        <title>Whole genome assembly and annotation of the endangered Caribbean coral Acropora cervicornis.</title>
        <authorList>
            <person name="Selwyn J.D."/>
            <person name="Vollmer S.V."/>
        </authorList>
    </citation>
    <scope>NUCLEOTIDE SEQUENCE</scope>
    <source>
        <strain evidence="2">K2</strain>
    </source>
</reference>
<sequence length="197" mass="22465">MASAQVVETSVTNNSPSQDSYHPDDLFQSRQVCKETGKRPSKEKRPGITPTRLILEKDKNLAENTKVTVNWQGKKVEAKILALSDNEDILAETDTEWSKENLLTEEYCKIYEQIDTSKRKASRKENEKVKPDQVKESPVAAQPVNRDQYTEFLEEQRKREAQWSANRKSSAAKKARILETSSESEESKSAEDAKEDD</sequence>
<keyword evidence="3" id="KW-1185">Reference proteome</keyword>
<accession>A0AAD9UV11</accession>
<feature type="region of interest" description="Disordered" evidence="1">
    <location>
        <begin position="1"/>
        <end position="27"/>
    </location>
</feature>
<comment type="caution">
    <text evidence="2">The sequence shown here is derived from an EMBL/GenBank/DDBJ whole genome shotgun (WGS) entry which is preliminary data.</text>
</comment>
<feature type="compositionally biased region" description="Basic and acidic residues" evidence="1">
    <location>
        <begin position="115"/>
        <end position="135"/>
    </location>
</feature>
<organism evidence="2 3">
    <name type="scientific">Acropora cervicornis</name>
    <name type="common">Staghorn coral</name>
    <dbReference type="NCBI Taxonomy" id="6130"/>
    <lineage>
        <taxon>Eukaryota</taxon>
        <taxon>Metazoa</taxon>
        <taxon>Cnidaria</taxon>
        <taxon>Anthozoa</taxon>
        <taxon>Hexacorallia</taxon>
        <taxon>Scleractinia</taxon>
        <taxon>Astrocoeniina</taxon>
        <taxon>Acroporidae</taxon>
        <taxon>Acropora</taxon>
    </lineage>
</organism>
<gene>
    <name evidence="2" type="ORF">P5673_028565</name>
</gene>
<evidence type="ECO:0000313" key="2">
    <source>
        <dbReference type="EMBL" id="KAK2550697.1"/>
    </source>
</evidence>